<keyword evidence="1" id="KW-0732">Signal</keyword>
<dbReference type="Proteomes" id="UP000245506">
    <property type="component" value="Unassembled WGS sequence"/>
</dbReference>
<dbReference type="OrthoDB" id="9849423at2"/>
<sequence length="199" mass="23250">MNNLSKLLFVFFMFFCVSCQASSELSALLEKVRKEQSKLNNARSVLDLKTYTSYVDQYNNHIVDHGFEDLSPSIISHIRGRLESVDCKNLVEKNDRETLHMLFRNFNIFEYRCISDFSFDNDLEFLLFHTDSIDEIVNKYESTVGSIPPAAEKFIYDLAFVYCEKYLIDYLSERGVSEGNMFTEAEFILREESSMYSCL</sequence>
<evidence type="ECO:0000313" key="2">
    <source>
        <dbReference type="EMBL" id="PWQ95273.1"/>
    </source>
</evidence>
<protein>
    <recommendedName>
        <fullName evidence="4">Lipoprotein</fullName>
    </recommendedName>
</protein>
<reference evidence="2 3" key="1">
    <citation type="submission" date="2018-05" db="EMBL/GenBank/DDBJ databases">
        <title>Leucothrix arctica sp. nov., isolated from Arctic seawater.</title>
        <authorList>
            <person name="Choi A."/>
            <person name="Baek K."/>
        </authorList>
    </citation>
    <scope>NUCLEOTIDE SEQUENCE [LARGE SCALE GENOMIC DNA]</scope>
    <source>
        <strain evidence="2 3">IMCC9719</strain>
    </source>
</reference>
<dbReference type="AlphaFoldDB" id="A0A317CD46"/>
<feature type="chain" id="PRO_5016329531" description="Lipoprotein" evidence="1">
    <location>
        <begin position="22"/>
        <end position="199"/>
    </location>
</feature>
<name>A0A317CD46_9GAMM</name>
<proteinExistence type="predicted"/>
<keyword evidence="3" id="KW-1185">Reference proteome</keyword>
<evidence type="ECO:0000256" key="1">
    <source>
        <dbReference type="SAM" id="SignalP"/>
    </source>
</evidence>
<dbReference type="RefSeq" id="WP_109823885.1">
    <property type="nucleotide sequence ID" value="NZ_QGKL01000035.1"/>
</dbReference>
<organism evidence="2 3">
    <name type="scientific">Leucothrix arctica</name>
    <dbReference type="NCBI Taxonomy" id="1481894"/>
    <lineage>
        <taxon>Bacteria</taxon>
        <taxon>Pseudomonadati</taxon>
        <taxon>Pseudomonadota</taxon>
        <taxon>Gammaproteobacteria</taxon>
        <taxon>Thiotrichales</taxon>
        <taxon>Thiotrichaceae</taxon>
        <taxon>Leucothrix</taxon>
    </lineage>
</organism>
<evidence type="ECO:0000313" key="3">
    <source>
        <dbReference type="Proteomes" id="UP000245506"/>
    </source>
</evidence>
<feature type="signal peptide" evidence="1">
    <location>
        <begin position="1"/>
        <end position="21"/>
    </location>
</feature>
<dbReference type="EMBL" id="QGKL01000035">
    <property type="protein sequence ID" value="PWQ95273.1"/>
    <property type="molecule type" value="Genomic_DNA"/>
</dbReference>
<gene>
    <name evidence="2" type="ORF">DKT75_13090</name>
</gene>
<comment type="caution">
    <text evidence="2">The sequence shown here is derived from an EMBL/GenBank/DDBJ whole genome shotgun (WGS) entry which is preliminary data.</text>
</comment>
<accession>A0A317CD46</accession>
<evidence type="ECO:0008006" key="4">
    <source>
        <dbReference type="Google" id="ProtNLM"/>
    </source>
</evidence>